<feature type="domain" description="RNA polymerase sigma-70 region 2" evidence="7">
    <location>
        <begin position="56"/>
        <end position="121"/>
    </location>
</feature>
<keyword evidence="10" id="KW-1185">Reference proteome</keyword>
<dbReference type="InterPro" id="IPR013324">
    <property type="entry name" value="RNA_pol_sigma_r3/r4-like"/>
</dbReference>
<dbReference type="EMBL" id="VSTH01000018">
    <property type="protein sequence ID" value="TYO67506.1"/>
    <property type="molecule type" value="Genomic_DNA"/>
</dbReference>
<dbReference type="InterPro" id="IPR013325">
    <property type="entry name" value="RNA_pol_sigma_r2"/>
</dbReference>
<dbReference type="Proteomes" id="UP000324797">
    <property type="component" value="Unassembled WGS sequence"/>
</dbReference>
<dbReference type="RefSeq" id="WP_148738263.1">
    <property type="nucleotide sequence ID" value="NZ_VSTH01000018.1"/>
</dbReference>
<keyword evidence="5" id="KW-0804">Transcription</keyword>
<dbReference type="Gene3D" id="1.10.10.10">
    <property type="entry name" value="Winged helix-like DNA-binding domain superfamily/Winged helix DNA-binding domain"/>
    <property type="match status" value="1"/>
</dbReference>
<evidence type="ECO:0000256" key="1">
    <source>
        <dbReference type="ARBA" id="ARBA00010641"/>
    </source>
</evidence>
<dbReference type="SUPFAM" id="SSF88946">
    <property type="entry name" value="Sigma2 domain of RNA polymerase sigma factors"/>
    <property type="match status" value="1"/>
</dbReference>
<comment type="similarity">
    <text evidence="1">Belongs to the sigma-70 factor family. ECF subfamily.</text>
</comment>
<gene>
    <name evidence="9" type="ORF">FXV83_05915</name>
</gene>
<feature type="domain" description="RNA polymerase sigma factor 70 region 4 type 2" evidence="8">
    <location>
        <begin position="149"/>
        <end position="201"/>
    </location>
</feature>
<dbReference type="InterPro" id="IPR014284">
    <property type="entry name" value="RNA_pol_sigma-70_dom"/>
</dbReference>
<dbReference type="PANTHER" id="PTHR43133">
    <property type="entry name" value="RNA POLYMERASE ECF-TYPE SIGMA FACTO"/>
    <property type="match status" value="1"/>
</dbReference>
<dbReference type="Pfam" id="PF08281">
    <property type="entry name" value="Sigma70_r4_2"/>
    <property type="match status" value="1"/>
</dbReference>
<protein>
    <submittedName>
        <fullName evidence="9">Sigma-70 family RNA polymerase sigma factor</fullName>
    </submittedName>
</protein>
<evidence type="ECO:0000256" key="3">
    <source>
        <dbReference type="ARBA" id="ARBA00023082"/>
    </source>
</evidence>
<dbReference type="InterPro" id="IPR039425">
    <property type="entry name" value="RNA_pol_sigma-70-like"/>
</dbReference>
<dbReference type="InterPro" id="IPR036388">
    <property type="entry name" value="WH-like_DNA-bd_sf"/>
</dbReference>
<dbReference type="InterPro" id="IPR013249">
    <property type="entry name" value="RNA_pol_sigma70_r4_t2"/>
</dbReference>
<accession>A0A5S4YSZ4</accession>
<dbReference type="Gene3D" id="1.10.1740.10">
    <property type="match status" value="1"/>
</dbReference>
<proteinExistence type="inferred from homology"/>
<evidence type="ECO:0000256" key="6">
    <source>
        <dbReference type="SAM" id="MobiDB-lite"/>
    </source>
</evidence>
<evidence type="ECO:0000259" key="8">
    <source>
        <dbReference type="Pfam" id="PF08281"/>
    </source>
</evidence>
<dbReference type="SUPFAM" id="SSF88659">
    <property type="entry name" value="Sigma3 and sigma4 domains of RNA polymerase sigma factors"/>
    <property type="match status" value="1"/>
</dbReference>
<dbReference type="PANTHER" id="PTHR43133:SF58">
    <property type="entry name" value="ECF RNA POLYMERASE SIGMA FACTOR SIGD"/>
    <property type="match status" value="1"/>
</dbReference>
<dbReference type="NCBIfam" id="TIGR02937">
    <property type="entry name" value="sigma70-ECF"/>
    <property type="match status" value="1"/>
</dbReference>
<dbReference type="GO" id="GO:0016987">
    <property type="term" value="F:sigma factor activity"/>
    <property type="evidence" value="ECO:0007669"/>
    <property type="project" value="UniProtKB-KW"/>
</dbReference>
<evidence type="ECO:0000313" key="10">
    <source>
        <dbReference type="Proteomes" id="UP000324797"/>
    </source>
</evidence>
<name>A0A5S4YSZ4_9BRAD</name>
<evidence type="ECO:0000259" key="7">
    <source>
        <dbReference type="Pfam" id="PF04542"/>
    </source>
</evidence>
<dbReference type="Pfam" id="PF04542">
    <property type="entry name" value="Sigma70_r2"/>
    <property type="match status" value="1"/>
</dbReference>
<keyword evidence="2" id="KW-0805">Transcription regulation</keyword>
<keyword evidence="3" id="KW-0731">Sigma factor</keyword>
<feature type="region of interest" description="Disordered" evidence="6">
    <location>
        <begin position="1"/>
        <end position="27"/>
    </location>
</feature>
<reference evidence="9 10" key="1">
    <citation type="submission" date="2019-08" db="EMBL/GenBank/DDBJ databases">
        <title>Bradyrhizobium hipponensis sp. nov., a rhizobium isolated from a Lupinus angustifolius root nodule in Tunisia.</title>
        <authorList>
            <person name="Off K."/>
            <person name="Rejili M."/>
            <person name="Mars M."/>
            <person name="Brachmann A."/>
            <person name="Marin M."/>
        </authorList>
    </citation>
    <scope>NUCLEOTIDE SEQUENCE [LARGE SCALE GENOMIC DNA]</scope>
    <source>
        <strain evidence="10">aSej3</strain>
    </source>
</reference>
<evidence type="ECO:0000256" key="5">
    <source>
        <dbReference type="ARBA" id="ARBA00023163"/>
    </source>
</evidence>
<dbReference type="GO" id="GO:0003677">
    <property type="term" value="F:DNA binding"/>
    <property type="evidence" value="ECO:0007669"/>
    <property type="project" value="UniProtKB-KW"/>
</dbReference>
<keyword evidence="4" id="KW-0238">DNA-binding</keyword>
<organism evidence="9 10">
    <name type="scientific">Bradyrhizobium hipponense</name>
    <dbReference type="NCBI Taxonomy" id="2605638"/>
    <lineage>
        <taxon>Bacteria</taxon>
        <taxon>Pseudomonadati</taxon>
        <taxon>Pseudomonadota</taxon>
        <taxon>Alphaproteobacteria</taxon>
        <taxon>Hyphomicrobiales</taxon>
        <taxon>Nitrobacteraceae</taxon>
        <taxon>Bradyrhizobium</taxon>
    </lineage>
</organism>
<sequence length="211" mass="23945">MTHDSHDHGPSLRLVGKDDRSGAHPTSQVARDVDWSILMARAQEGDRAAYHRLLQEITPYLRSLAARRHRDRGDVEDSVQDVLLTVHSIRQTYDPARPFAPWLVAIANRRFIDRLRRQGRTRDREIPLTAEHETFCESAANLGERPGERELEGMVSNLPPAQQNALRLLKLKELSLKEAAAVSGMSITSLKVNTHRALKNLRKMLLNRSEP</sequence>
<evidence type="ECO:0000256" key="2">
    <source>
        <dbReference type="ARBA" id="ARBA00023015"/>
    </source>
</evidence>
<dbReference type="AlphaFoldDB" id="A0A5S4YSZ4"/>
<dbReference type="GO" id="GO:0006352">
    <property type="term" value="P:DNA-templated transcription initiation"/>
    <property type="evidence" value="ECO:0007669"/>
    <property type="project" value="InterPro"/>
</dbReference>
<evidence type="ECO:0000256" key="4">
    <source>
        <dbReference type="ARBA" id="ARBA00023125"/>
    </source>
</evidence>
<comment type="caution">
    <text evidence="9">The sequence shown here is derived from an EMBL/GenBank/DDBJ whole genome shotgun (WGS) entry which is preliminary data.</text>
</comment>
<evidence type="ECO:0000313" key="9">
    <source>
        <dbReference type="EMBL" id="TYO67506.1"/>
    </source>
</evidence>
<dbReference type="InterPro" id="IPR007627">
    <property type="entry name" value="RNA_pol_sigma70_r2"/>
</dbReference>
<feature type="compositionally biased region" description="Basic and acidic residues" evidence="6">
    <location>
        <begin position="1"/>
        <end position="22"/>
    </location>
</feature>